<evidence type="ECO:0000313" key="1">
    <source>
        <dbReference type="EMBL" id="SMQ52861.1"/>
    </source>
</evidence>
<proteinExistence type="predicted"/>
<reference evidence="1 2" key="1">
    <citation type="submission" date="2016-06" db="EMBL/GenBank/DDBJ databases">
        <authorList>
            <person name="Kjaerup R.B."/>
            <person name="Dalgaard T.S."/>
            <person name="Juul-Madsen H.R."/>
        </authorList>
    </citation>
    <scope>NUCLEOTIDE SEQUENCE [LARGE SCALE GENOMIC DNA]</scope>
</reference>
<sequence>MEENTTMNTCWRNTPSHILQKIITEVVLTPLRLTTTHSGRDMTRERVRAVDPEHCKDVIAMFHLSTTSRQHAKTVYRTSGAQQIVPRATVPGYRRLPSPPYLLSRPGFLFMEFGCDSTRPETRGTTLALFHEILSPLNTAFVNDLAWIEVKSTVCPTARANYPHFKSMLLSVCEAAAAEIWMFQRRNGRPMITAATCDIQIRSLVVWEKL</sequence>
<dbReference type="Proteomes" id="UP000215127">
    <property type="component" value="Chromosome 7"/>
</dbReference>
<keyword evidence="2" id="KW-1185">Reference proteome</keyword>
<gene>
    <name evidence="1" type="ORF">ZT3D7_G8014</name>
</gene>
<name>A0A1X7S096_ZYMT9</name>
<protein>
    <submittedName>
        <fullName evidence="1">Uncharacterized protein</fullName>
    </submittedName>
</protein>
<accession>A0A1X7S096</accession>
<dbReference type="EMBL" id="LT853698">
    <property type="protein sequence ID" value="SMQ52861.1"/>
    <property type="molecule type" value="Genomic_DNA"/>
</dbReference>
<evidence type="ECO:0000313" key="2">
    <source>
        <dbReference type="Proteomes" id="UP000215127"/>
    </source>
</evidence>
<dbReference type="AlphaFoldDB" id="A0A1X7S096"/>
<organism evidence="1 2">
    <name type="scientific">Zymoseptoria tritici (strain ST99CH_3D7)</name>
    <dbReference type="NCBI Taxonomy" id="1276538"/>
    <lineage>
        <taxon>Eukaryota</taxon>
        <taxon>Fungi</taxon>
        <taxon>Dikarya</taxon>
        <taxon>Ascomycota</taxon>
        <taxon>Pezizomycotina</taxon>
        <taxon>Dothideomycetes</taxon>
        <taxon>Dothideomycetidae</taxon>
        <taxon>Mycosphaerellales</taxon>
        <taxon>Mycosphaerellaceae</taxon>
        <taxon>Zymoseptoria</taxon>
    </lineage>
</organism>